<evidence type="ECO:0000259" key="3">
    <source>
        <dbReference type="SMART" id="SM00282"/>
    </source>
</evidence>
<proteinExistence type="predicted"/>
<protein>
    <submittedName>
        <fullName evidence="5">LamG domain-containing protein</fullName>
    </submittedName>
</protein>
<evidence type="ECO:0000313" key="6">
    <source>
        <dbReference type="Proteomes" id="UP000703893"/>
    </source>
</evidence>
<gene>
    <name evidence="5" type="ORF">FJZ00_13355</name>
</gene>
<dbReference type="SMART" id="SM00282">
    <property type="entry name" value="LamG"/>
    <property type="match status" value="1"/>
</dbReference>
<dbReference type="SMART" id="SM00560">
    <property type="entry name" value="LamGL"/>
    <property type="match status" value="1"/>
</dbReference>
<dbReference type="InterPro" id="IPR013783">
    <property type="entry name" value="Ig-like_fold"/>
</dbReference>
<keyword evidence="1" id="KW-0732">Signal</keyword>
<dbReference type="InterPro" id="IPR013320">
    <property type="entry name" value="ConA-like_dom_sf"/>
</dbReference>
<name>A0A937X8K1_9BACT</name>
<evidence type="ECO:0000256" key="2">
    <source>
        <dbReference type="ARBA" id="ARBA00023157"/>
    </source>
</evidence>
<organism evidence="5 6">
    <name type="scientific">Candidatus Tanganyikabacteria bacterium</name>
    <dbReference type="NCBI Taxonomy" id="2961651"/>
    <lineage>
        <taxon>Bacteria</taxon>
        <taxon>Bacillati</taxon>
        <taxon>Candidatus Sericytochromatia</taxon>
        <taxon>Candidatus Tanganyikabacteria</taxon>
    </lineage>
</organism>
<dbReference type="Pfam" id="PF13385">
    <property type="entry name" value="Laminin_G_3"/>
    <property type="match status" value="1"/>
</dbReference>
<dbReference type="AlphaFoldDB" id="A0A937X8K1"/>
<dbReference type="Gene3D" id="2.60.40.10">
    <property type="entry name" value="Immunoglobulins"/>
    <property type="match status" value="1"/>
</dbReference>
<accession>A0A937X8K1</accession>
<evidence type="ECO:0000259" key="4">
    <source>
        <dbReference type="SMART" id="SM00560"/>
    </source>
</evidence>
<dbReference type="InterPro" id="IPR006558">
    <property type="entry name" value="LamG-like"/>
</dbReference>
<feature type="domain" description="LamG-like jellyroll fold" evidence="4">
    <location>
        <begin position="285"/>
        <end position="423"/>
    </location>
</feature>
<evidence type="ECO:0000313" key="5">
    <source>
        <dbReference type="EMBL" id="MBM3276134.1"/>
    </source>
</evidence>
<reference evidence="5 6" key="1">
    <citation type="submission" date="2019-03" db="EMBL/GenBank/DDBJ databases">
        <title>Lake Tanganyika Metagenome-Assembled Genomes (MAGs).</title>
        <authorList>
            <person name="Tran P."/>
        </authorList>
    </citation>
    <scope>NUCLEOTIDE SEQUENCE [LARGE SCALE GENOMIC DNA]</scope>
    <source>
        <strain evidence="5">K_DeepCast_65m_m2_236</strain>
    </source>
</reference>
<evidence type="ECO:0000256" key="1">
    <source>
        <dbReference type="ARBA" id="ARBA00022729"/>
    </source>
</evidence>
<dbReference type="EMBL" id="VGJX01000876">
    <property type="protein sequence ID" value="MBM3276134.1"/>
    <property type="molecule type" value="Genomic_DNA"/>
</dbReference>
<dbReference type="InterPro" id="IPR001791">
    <property type="entry name" value="Laminin_G"/>
</dbReference>
<dbReference type="Proteomes" id="UP000703893">
    <property type="component" value="Unassembled WGS sequence"/>
</dbReference>
<dbReference type="CDD" id="cd00110">
    <property type="entry name" value="LamG"/>
    <property type="match status" value="1"/>
</dbReference>
<dbReference type="Gene3D" id="2.60.120.200">
    <property type="match status" value="1"/>
</dbReference>
<sequence length="486" mass="50158">MSGLKRVSGRGLLALVVLLLLLSQALIAGCQALPRFLSGIDEARRAVIRSHTVAADSILRPVLPADFGSLTLNIIWPMRPGRDLRGYHAQVIPDSTSRIDVSVLAAGTLVATGSVNRQAGEATASVTISLKASNNYTVIADAFAGGTGPIARGTAAGVNVLKGQQSRAALSMFSLYTPDISSSSVVTAQVGDSITLLGTNLAAAWAATASVNFTGGPASVSATVTLSQTGTLSVTVPGGAISGAVAVTLDGATSSIFGPLTITVPHALSFNGIDQYFPVNRPIQDDFTWEAWIKTSNNSRAGGHFYQGDGFIYADVGGPGDDFGTAILNNKFAFGTGNPDTTIQSSTTVTTGQWIHVAAVRTRSTGTIKVYVNGVLEASQATGNTSPLNSPATVTIGGNTLDSRYYKGLIDEVRAWRVARTQAEIQATMFSRLVGNEGDLAGYWRLDTGSGNQAVDSTANANHGALLNGPAWTIDSAPLTTGLGGN</sequence>
<feature type="domain" description="Laminin G" evidence="3">
    <location>
        <begin position="285"/>
        <end position="418"/>
    </location>
</feature>
<dbReference type="SUPFAM" id="SSF49899">
    <property type="entry name" value="Concanavalin A-like lectins/glucanases"/>
    <property type="match status" value="1"/>
</dbReference>
<keyword evidence="2" id="KW-1015">Disulfide bond</keyword>
<dbReference type="PROSITE" id="PS51257">
    <property type="entry name" value="PROKAR_LIPOPROTEIN"/>
    <property type="match status" value="1"/>
</dbReference>
<comment type="caution">
    <text evidence="5">The sequence shown here is derived from an EMBL/GenBank/DDBJ whole genome shotgun (WGS) entry which is preliminary data.</text>
</comment>